<dbReference type="UniPathway" id="UPA00148"/>
<gene>
    <name evidence="7" type="primary">cobJ</name>
    <name evidence="7" type="ORF">C7B43_12105</name>
</gene>
<dbReference type="PANTHER" id="PTHR47036">
    <property type="entry name" value="COBALT-FACTOR III C(17)-METHYLTRANSFERASE-RELATED"/>
    <property type="match status" value="1"/>
</dbReference>
<keyword evidence="4 7" id="KW-0808">Transferase</keyword>
<organism evidence="7 8">
    <name type="scientific">Sulfobacillus benefaciens</name>
    <dbReference type="NCBI Taxonomy" id="453960"/>
    <lineage>
        <taxon>Bacteria</taxon>
        <taxon>Bacillati</taxon>
        <taxon>Bacillota</taxon>
        <taxon>Clostridia</taxon>
        <taxon>Eubacteriales</taxon>
        <taxon>Clostridiales Family XVII. Incertae Sedis</taxon>
        <taxon>Sulfobacillus</taxon>
    </lineage>
</organism>
<dbReference type="InterPro" id="IPR014777">
    <property type="entry name" value="4pyrrole_Mease_sub1"/>
</dbReference>
<evidence type="ECO:0000256" key="5">
    <source>
        <dbReference type="ARBA" id="ARBA00022691"/>
    </source>
</evidence>
<dbReference type="EMBL" id="PXYT01000028">
    <property type="protein sequence ID" value="PSR27196.1"/>
    <property type="molecule type" value="Genomic_DNA"/>
</dbReference>
<keyword evidence="3 7" id="KW-0489">Methyltransferase</keyword>
<evidence type="ECO:0000256" key="2">
    <source>
        <dbReference type="ARBA" id="ARBA00022573"/>
    </source>
</evidence>
<evidence type="ECO:0000313" key="7">
    <source>
        <dbReference type="EMBL" id="PSR27196.1"/>
    </source>
</evidence>
<dbReference type="GO" id="GO:0009236">
    <property type="term" value="P:cobalamin biosynthetic process"/>
    <property type="evidence" value="ECO:0007669"/>
    <property type="project" value="UniProtKB-UniPathway"/>
</dbReference>
<dbReference type="GO" id="GO:0008168">
    <property type="term" value="F:methyltransferase activity"/>
    <property type="evidence" value="ECO:0007669"/>
    <property type="project" value="UniProtKB-KW"/>
</dbReference>
<sequence>MTGTLYIVGIGPGDPELLTPFARRILQQVRVVIGYDGYLKLLRPLLDDKRQRIEGRALSQETERAALAVQYSRQGRDVAVVSSGDAGVYGMAGVVFEWLRENPWSIVPPIEVIPGISAIQAAAARVGAPIMHDFAVISLSDLLTPWPNIIRRLHHAAQGDFVLGLYNPRSAKRQHQIEKARDIFLRYRDPGTPVAVVRNAYRTEESVIMSDLAHFLDHRVDMFSIVIVGNSQSMNWKGRFVTPRGYYPDARGSLGRILILGGTIEGRLMAQRLAARQFPVTLSYRKFGVDTFGESIETHWGDWDVQSLKDFVTRYHVSDIVDMTHPDSRQMQQTARGVSKDMGLRYVRYQRPQIVPRSALITVVSTHEEAAVLASAASGPVMLMIGTKFLSVYALRLLNTEGVIPVIRILPTSESLRQAEALGFSSRHIVAMLGPYSRDLNGALYDRYSPRLVIVKVGSYDLLEKIEPALERKIPVVIVDRSASGNGDNNASDADTVYSLDDLEKRLCDSRPR</sequence>
<evidence type="ECO:0000259" key="6">
    <source>
        <dbReference type="Pfam" id="PF00590"/>
    </source>
</evidence>
<evidence type="ECO:0000256" key="3">
    <source>
        <dbReference type="ARBA" id="ARBA00022603"/>
    </source>
</evidence>
<dbReference type="Pfam" id="PF02571">
    <property type="entry name" value="CbiJ"/>
    <property type="match status" value="1"/>
</dbReference>
<feature type="domain" description="Tetrapyrrole methylase" evidence="6">
    <location>
        <begin position="4"/>
        <end position="213"/>
    </location>
</feature>
<dbReference type="InterPro" id="IPR014776">
    <property type="entry name" value="4pyrrole_Mease_sub2"/>
</dbReference>
<name>A0A2T2WYA6_9FIRM</name>
<comment type="pathway">
    <text evidence="1">Cofactor biosynthesis; adenosylcobalamin biosynthesis.</text>
</comment>
<dbReference type="PROSITE" id="PS51014">
    <property type="entry name" value="COBK_CBIJ"/>
    <property type="match status" value="1"/>
</dbReference>
<dbReference type="Proteomes" id="UP000242699">
    <property type="component" value="Unassembled WGS sequence"/>
</dbReference>
<accession>A0A2T2WYA6</accession>
<protein>
    <submittedName>
        <fullName evidence="7">Precorrin-3B C(17)-methyltransferase</fullName>
    </submittedName>
</protein>
<proteinExistence type="predicted"/>
<dbReference type="Pfam" id="PF00590">
    <property type="entry name" value="TP_methylase"/>
    <property type="match status" value="1"/>
</dbReference>
<dbReference type="Gene3D" id="3.30.950.10">
    <property type="entry name" value="Methyltransferase, Cobalt-precorrin-4 Transmethylase, Domain 2"/>
    <property type="match status" value="1"/>
</dbReference>
<keyword evidence="2" id="KW-0169">Cobalamin biosynthesis</keyword>
<dbReference type="InterPro" id="IPR051810">
    <property type="entry name" value="Precorrin_MeTrfase"/>
</dbReference>
<dbReference type="PANTHER" id="PTHR47036:SF1">
    <property type="entry name" value="COBALT-FACTOR III C(17)-METHYLTRANSFERASE-RELATED"/>
    <property type="match status" value="1"/>
</dbReference>
<dbReference type="GO" id="GO:0016994">
    <property type="term" value="F:precorrin-6A reductase activity"/>
    <property type="evidence" value="ECO:0007669"/>
    <property type="project" value="InterPro"/>
</dbReference>
<dbReference type="GO" id="GO:0032259">
    <property type="term" value="P:methylation"/>
    <property type="evidence" value="ECO:0007669"/>
    <property type="project" value="UniProtKB-KW"/>
</dbReference>
<dbReference type="InterPro" id="IPR006363">
    <property type="entry name" value="Cbl_synth_CobJ/CibH_dom"/>
</dbReference>
<dbReference type="NCBIfam" id="TIGR01466">
    <property type="entry name" value="cobJ_cbiH"/>
    <property type="match status" value="1"/>
</dbReference>
<comment type="caution">
    <text evidence="7">The sequence shown here is derived from an EMBL/GenBank/DDBJ whole genome shotgun (WGS) entry which is preliminary data.</text>
</comment>
<reference evidence="7 8" key="1">
    <citation type="journal article" date="2014" name="BMC Genomics">
        <title>Comparison of environmental and isolate Sulfobacillus genomes reveals diverse carbon, sulfur, nitrogen, and hydrogen metabolisms.</title>
        <authorList>
            <person name="Justice N.B."/>
            <person name="Norman A."/>
            <person name="Brown C.T."/>
            <person name="Singh A."/>
            <person name="Thomas B.C."/>
            <person name="Banfield J.F."/>
        </authorList>
    </citation>
    <scope>NUCLEOTIDE SEQUENCE [LARGE SCALE GENOMIC DNA]</scope>
    <source>
        <strain evidence="7">AMDSBA1</strain>
    </source>
</reference>
<keyword evidence="5" id="KW-0949">S-adenosyl-L-methionine</keyword>
<evidence type="ECO:0000313" key="8">
    <source>
        <dbReference type="Proteomes" id="UP000242699"/>
    </source>
</evidence>
<dbReference type="CDD" id="cd11646">
    <property type="entry name" value="Precorrin_3B_C17_MT"/>
    <property type="match status" value="1"/>
</dbReference>
<dbReference type="Gene3D" id="3.40.1010.10">
    <property type="entry name" value="Cobalt-precorrin-4 Transmethylase, Domain 1"/>
    <property type="match status" value="1"/>
</dbReference>
<dbReference type="InterPro" id="IPR035996">
    <property type="entry name" value="4pyrrol_Methylase_sf"/>
</dbReference>
<evidence type="ECO:0000256" key="4">
    <source>
        <dbReference type="ARBA" id="ARBA00022679"/>
    </source>
</evidence>
<dbReference type="InterPro" id="IPR003723">
    <property type="entry name" value="Precorrin-6x_reduct"/>
</dbReference>
<evidence type="ECO:0000256" key="1">
    <source>
        <dbReference type="ARBA" id="ARBA00004953"/>
    </source>
</evidence>
<dbReference type="AlphaFoldDB" id="A0A2T2WYA6"/>
<dbReference type="SUPFAM" id="SSF53790">
    <property type="entry name" value="Tetrapyrrole methylase"/>
    <property type="match status" value="1"/>
</dbReference>
<dbReference type="InterPro" id="IPR000878">
    <property type="entry name" value="4pyrrol_Mease"/>
</dbReference>